<name>A0AAV2JXP9_KNICA</name>
<organism evidence="1 2">
    <name type="scientific">Knipowitschia caucasica</name>
    <name type="common">Caucasian dwarf goby</name>
    <name type="synonym">Pomatoschistus caucasicus</name>
    <dbReference type="NCBI Taxonomy" id="637954"/>
    <lineage>
        <taxon>Eukaryota</taxon>
        <taxon>Metazoa</taxon>
        <taxon>Chordata</taxon>
        <taxon>Craniata</taxon>
        <taxon>Vertebrata</taxon>
        <taxon>Euteleostomi</taxon>
        <taxon>Actinopterygii</taxon>
        <taxon>Neopterygii</taxon>
        <taxon>Teleostei</taxon>
        <taxon>Neoteleostei</taxon>
        <taxon>Acanthomorphata</taxon>
        <taxon>Gobiaria</taxon>
        <taxon>Gobiiformes</taxon>
        <taxon>Gobioidei</taxon>
        <taxon>Gobiidae</taxon>
        <taxon>Gobiinae</taxon>
        <taxon>Knipowitschia</taxon>
    </lineage>
</organism>
<dbReference type="EMBL" id="OZ035837">
    <property type="protein sequence ID" value="CAL1582272.1"/>
    <property type="molecule type" value="Genomic_DNA"/>
</dbReference>
<reference evidence="1 2" key="1">
    <citation type="submission" date="2024-04" db="EMBL/GenBank/DDBJ databases">
        <authorList>
            <person name="Waldvogel A.-M."/>
            <person name="Schoenle A."/>
        </authorList>
    </citation>
    <scope>NUCLEOTIDE SEQUENCE [LARGE SCALE GENOMIC DNA]</scope>
</reference>
<proteinExistence type="predicted"/>
<gene>
    <name evidence="1" type="ORF">KC01_LOCUS12911</name>
</gene>
<evidence type="ECO:0000313" key="1">
    <source>
        <dbReference type="EMBL" id="CAL1582272.1"/>
    </source>
</evidence>
<evidence type="ECO:0000313" key="2">
    <source>
        <dbReference type="Proteomes" id="UP001497482"/>
    </source>
</evidence>
<protein>
    <submittedName>
        <fullName evidence="1">Uncharacterized protein</fullName>
    </submittedName>
</protein>
<sequence length="144" mass="16496">MRVGRPEEEQNPTTVFVWAGSRPKRRLKKRKEVQTRDLSSNPQVLLRPETQQVVTSDNVESNHFQQFTIEIVTSCVGNYTRQYVSLNVFLGFVLGSVKRFSSFAAVRFLAVHLKDSDLASPRFFAWRCRLDDPKGDIDAAVEFS</sequence>
<accession>A0AAV2JXP9</accession>
<keyword evidence="2" id="KW-1185">Reference proteome</keyword>
<dbReference type="AlphaFoldDB" id="A0AAV2JXP9"/>
<dbReference type="Proteomes" id="UP001497482">
    <property type="component" value="Chromosome 15"/>
</dbReference>